<dbReference type="SUPFAM" id="SSF81606">
    <property type="entry name" value="PP2C-like"/>
    <property type="match status" value="1"/>
</dbReference>
<dbReference type="Gene3D" id="3.60.40.10">
    <property type="entry name" value="PPM-type phosphatase domain"/>
    <property type="match status" value="1"/>
</dbReference>
<sequence length="376" mass="42110">MTAPRSMAGPPPRPADGSADARPSPDDPAEPPRAARRESRPAPPQMMWHQGRPGLQSLVVWTERVPGRGEDAEPFVAHHFGAQQGMLAVFDGSGGAGSSPAWQAPDGETRTGAWVGSRVARLAADCWFHDVVERGQADTPEQLTQYLKYFLSKAPQRRSKIVGTMRRRLPTTLAAVQYQMREQHSIECQALWAGDSRAYTLQPGAGLRVLTRDHTQESDALELLRSDPPMTNSICADREFVVDVQRRSFQLPCVFLAATDGFFGYVHTPAVFEYVLLSTLMQADNELEWADLIRREVQGYTADDASMALIALGYQDVRHLRGAFADRYVTVRDRYVHGRPQGTDLTERIRGWQDDTWRSYRADYETFLPPLPEEQA</sequence>
<dbReference type="EMBL" id="BLIN01000001">
    <property type="protein sequence ID" value="GFE03822.1"/>
    <property type="molecule type" value="Genomic_DNA"/>
</dbReference>
<feature type="region of interest" description="Disordered" evidence="1">
    <location>
        <begin position="1"/>
        <end position="53"/>
    </location>
</feature>
<dbReference type="InterPro" id="IPR036457">
    <property type="entry name" value="PPM-type-like_dom_sf"/>
</dbReference>
<evidence type="ECO:0000313" key="3">
    <source>
        <dbReference type="Proteomes" id="UP000435837"/>
    </source>
</evidence>
<evidence type="ECO:0008006" key="4">
    <source>
        <dbReference type="Google" id="ProtNLM"/>
    </source>
</evidence>
<evidence type="ECO:0000313" key="2">
    <source>
        <dbReference type="EMBL" id="GFE03822.1"/>
    </source>
</evidence>
<reference evidence="2 3" key="1">
    <citation type="submission" date="2019-12" db="EMBL/GenBank/DDBJ databases">
        <title>Whole genome shotgun sequence of Streptomyces caniferus NBRC 15389.</title>
        <authorList>
            <person name="Ichikawa N."/>
            <person name="Kimura A."/>
            <person name="Kitahashi Y."/>
            <person name="Komaki H."/>
            <person name="Tamura T."/>
        </authorList>
    </citation>
    <scope>NUCLEOTIDE SEQUENCE [LARGE SCALE GENOMIC DNA]</scope>
    <source>
        <strain evidence="2 3">NBRC 15389</strain>
    </source>
</reference>
<evidence type="ECO:0000256" key="1">
    <source>
        <dbReference type="SAM" id="MobiDB-lite"/>
    </source>
</evidence>
<comment type="caution">
    <text evidence="2">The sequence shown here is derived from an EMBL/GenBank/DDBJ whole genome shotgun (WGS) entry which is preliminary data.</text>
</comment>
<accession>A0A640RZF9</accession>
<dbReference type="Proteomes" id="UP000435837">
    <property type="component" value="Unassembled WGS sequence"/>
</dbReference>
<proteinExistence type="predicted"/>
<gene>
    <name evidence="2" type="ORF">Scani_00900</name>
</gene>
<protein>
    <recommendedName>
        <fullName evidence="4">Serine/threonine protein phosphatase</fullName>
    </recommendedName>
</protein>
<name>A0A640RZF9_9ACTN</name>
<organism evidence="2 3">
    <name type="scientific">Streptomyces caniferus</name>
    <dbReference type="NCBI Taxonomy" id="285557"/>
    <lineage>
        <taxon>Bacteria</taxon>
        <taxon>Bacillati</taxon>
        <taxon>Actinomycetota</taxon>
        <taxon>Actinomycetes</taxon>
        <taxon>Kitasatosporales</taxon>
        <taxon>Streptomycetaceae</taxon>
        <taxon>Streptomyces</taxon>
    </lineage>
</organism>
<dbReference type="AlphaFoldDB" id="A0A640RZF9"/>